<sequence length="163" mass="17796">MPSVEKQHPRYKPASSCGSTPRTWYLDASAFGTELSAKTAYQYPLRKVSPVKSGISGTLTIGFLRRTSIGGTGTKWPHERLNVGEAVAKVLGGQNMLSEASVQTLINNPTDERWYVRKVSVRILSGHVEWSEAVIMALVAAVQYENANVGEDGGRPSEIYPET</sequence>
<proteinExistence type="predicted"/>
<dbReference type="Proteomes" id="UP000749646">
    <property type="component" value="Unassembled WGS sequence"/>
</dbReference>
<reference evidence="1" key="1">
    <citation type="journal article" date="2020" name="Fungal Divers.">
        <title>Resolving the Mortierellaceae phylogeny through synthesis of multi-gene phylogenetics and phylogenomics.</title>
        <authorList>
            <person name="Vandepol N."/>
            <person name="Liber J."/>
            <person name="Desiro A."/>
            <person name="Na H."/>
            <person name="Kennedy M."/>
            <person name="Barry K."/>
            <person name="Grigoriev I.V."/>
            <person name="Miller A.N."/>
            <person name="O'Donnell K."/>
            <person name="Stajich J.E."/>
            <person name="Bonito G."/>
        </authorList>
    </citation>
    <scope>NUCLEOTIDE SEQUENCE</scope>
    <source>
        <strain evidence="1">MES-2147</strain>
    </source>
</reference>
<protein>
    <submittedName>
        <fullName evidence="1">Uncharacterized protein</fullName>
    </submittedName>
</protein>
<evidence type="ECO:0000313" key="1">
    <source>
        <dbReference type="EMBL" id="KAF9962438.1"/>
    </source>
</evidence>
<dbReference type="AlphaFoldDB" id="A0A9P6M1D1"/>
<keyword evidence="2" id="KW-1185">Reference proteome</keyword>
<name>A0A9P6M1D1_9FUNG</name>
<evidence type="ECO:0000313" key="2">
    <source>
        <dbReference type="Proteomes" id="UP000749646"/>
    </source>
</evidence>
<accession>A0A9P6M1D1</accession>
<dbReference type="EMBL" id="JAAAHW010006379">
    <property type="protein sequence ID" value="KAF9962438.1"/>
    <property type="molecule type" value="Genomic_DNA"/>
</dbReference>
<dbReference type="OrthoDB" id="427518at2759"/>
<gene>
    <name evidence="1" type="ORF">BGZ65_009156</name>
</gene>
<organism evidence="1 2">
    <name type="scientific">Modicella reniformis</name>
    <dbReference type="NCBI Taxonomy" id="1440133"/>
    <lineage>
        <taxon>Eukaryota</taxon>
        <taxon>Fungi</taxon>
        <taxon>Fungi incertae sedis</taxon>
        <taxon>Mucoromycota</taxon>
        <taxon>Mortierellomycotina</taxon>
        <taxon>Mortierellomycetes</taxon>
        <taxon>Mortierellales</taxon>
        <taxon>Mortierellaceae</taxon>
        <taxon>Modicella</taxon>
    </lineage>
</organism>
<comment type="caution">
    <text evidence="1">The sequence shown here is derived from an EMBL/GenBank/DDBJ whole genome shotgun (WGS) entry which is preliminary data.</text>
</comment>